<dbReference type="CDD" id="cd07331">
    <property type="entry name" value="M48C_Oma1_like"/>
    <property type="match status" value="1"/>
</dbReference>
<dbReference type="Pfam" id="PF01435">
    <property type="entry name" value="Peptidase_M48"/>
    <property type="match status" value="1"/>
</dbReference>
<evidence type="ECO:0000256" key="7">
    <source>
        <dbReference type="SAM" id="Phobius"/>
    </source>
</evidence>
<dbReference type="InterPro" id="IPR001915">
    <property type="entry name" value="Peptidase_M48"/>
</dbReference>
<feature type="domain" description="Peptidase M48" evidence="8">
    <location>
        <begin position="93"/>
        <end position="268"/>
    </location>
</feature>
<evidence type="ECO:0000256" key="6">
    <source>
        <dbReference type="RuleBase" id="RU003983"/>
    </source>
</evidence>
<dbReference type="PANTHER" id="PTHR22726:SF1">
    <property type="entry name" value="METALLOENDOPEPTIDASE OMA1, MITOCHONDRIAL"/>
    <property type="match status" value="1"/>
</dbReference>
<dbReference type="GO" id="GO:0016020">
    <property type="term" value="C:membrane"/>
    <property type="evidence" value="ECO:0007669"/>
    <property type="project" value="TreeGrafter"/>
</dbReference>
<keyword evidence="4 6" id="KW-0862">Zinc</keyword>
<dbReference type="InterPro" id="IPR051156">
    <property type="entry name" value="Mito/Outer_Membr_Metalloprot"/>
</dbReference>
<dbReference type="EMBL" id="HBHW01023090">
    <property type="protein sequence ID" value="CAE0049700.1"/>
    <property type="molecule type" value="Transcribed_RNA"/>
</dbReference>
<keyword evidence="2" id="KW-0479">Metal-binding</keyword>
<evidence type="ECO:0000256" key="3">
    <source>
        <dbReference type="ARBA" id="ARBA00022801"/>
    </source>
</evidence>
<comment type="cofactor">
    <cofactor evidence="6">
        <name>Zn(2+)</name>
        <dbReference type="ChEBI" id="CHEBI:29105"/>
    </cofactor>
    <text evidence="6">Binds 1 zinc ion per subunit.</text>
</comment>
<evidence type="ECO:0000313" key="9">
    <source>
        <dbReference type="EMBL" id="CAE0049700.1"/>
    </source>
</evidence>
<feature type="transmembrane region" description="Helical" evidence="7">
    <location>
        <begin position="181"/>
        <end position="203"/>
    </location>
</feature>
<dbReference type="GO" id="GO:0046872">
    <property type="term" value="F:metal ion binding"/>
    <property type="evidence" value="ECO:0007669"/>
    <property type="project" value="UniProtKB-KW"/>
</dbReference>
<keyword evidence="3 6" id="KW-0378">Hydrolase</keyword>
<keyword evidence="7" id="KW-0812">Transmembrane</keyword>
<keyword evidence="7" id="KW-1133">Transmembrane helix</keyword>
<evidence type="ECO:0000256" key="1">
    <source>
        <dbReference type="ARBA" id="ARBA00022670"/>
    </source>
</evidence>
<evidence type="ECO:0000256" key="2">
    <source>
        <dbReference type="ARBA" id="ARBA00022723"/>
    </source>
</evidence>
<keyword evidence="7" id="KW-0472">Membrane</keyword>
<accession>A0A7S3EFT5</accession>
<proteinExistence type="inferred from homology"/>
<evidence type="ECO:0000256" key="4">
    <source>
        <dbReference type="ARBA" id="ARBA00022833"/>
    </source>
</evidence>
<gene>
    <name evidence="9" type="ORF">RMAR00112_LOCUS17699</name>
</gene>
<name>A0A7S3EFT5_9RHOD</name>
<protein>
    <recommendedName>
        <fullName evidence="8">Peptidase M48 domain-containing protein</fullName>
    </recommendedName>
</protein>
<dbReference type="GO" id="GO:0004222">
    <property type="term" value="F:metalloendopeptidase activity"/>
    <property type="evidence" value="ECO:0007669"/>
    <property type="project" value="InterPro"/>
</dbReference>
<comment type="similarity">
    <text evidence="6">Belongs to the peptidase M48 family.</text>
</comment>
<dbReference type="GO" id="GO:0051603">
    <property type="term" value="P:proteolysis involved in protein catabolic process"/>
    <property type="evidence" value="ECO:0007669"/>
    <property type="project" value="TreeGrafter"/>
</dbReference>
<dbReference type="Gene3D" id="3.30.2010.10">
    <property type="entry name" value="Metalloproteases ('zincins'), catalytic domain"/>
    <property type="match status" value="1"/>
</dbReference>
<dbReference type="AlphaFoldDB" id="A0A7S3EFT5"/>
<reference evidence="9" key="1">
    <citation type="submission" date="2021-01" db="EMBL/GenBank/DDBJ databases">
        <authorList>
            <person name="Corre E."/>
            <person name="Pelletier E."/>
            <person name="Niang G."/>
            <person name="Scheremetjew M."/>
            <person name="Finn R."/>
            <person name="Kale V."/>
            <person name="Holt S."/>
            <person name="Cochrane G."/>
            <person name="Meng A."/>
            <person name="Brown T."/>
            <person name="Cohen L."/>
        </authorList>
    </citation>
    <scope>NUCLEOTIDE SEQUENCE</scope>
    <source>
        <strain evidence="9">CCMP 769</strain>
    </source>
</reference>
<evidence type="ECO:0000259" key="8">
    <source>
        <dbReference type="Pfam" id="PF01435"/>
    </source>
</evidence>
<keyword evidence="5 6" id="KW-0482">Metalloprotease</keyword>
<evidence type="ECO:0000256" key="5">
    <source>
        <dbReference type="ARBA" id="ARBA00023049"/>
    </source>
</evidence>
<organism evidence="9">
    <name type="scientific">Rhodosorus marinus</name>
    <dbReference type="NCBI Taxonomy" id="101924"/>
    <lineage>
        <taxon>Eukaryota</taxon>
        <taxon>Rhodophyta</taxon>
        <taxon>Stylonematophyceae</taxon>
        <taxon>Stylonematales</taxon>
        <taxon>Stylonemataceae</taxon>
        <taxon>Rhodosorus</taxon>
    </lineage>
</organism>
<keyword evidence="1 6" id="KW-0645">Protease</keyword>
<dbReference type="PANTHER" id="PTHR22726">
    <property type="entry name" value="METALLOENDOPEPTIDASE OMA1"/>
    <property type="match status" value="1"/>
</dbReference>
<sequence>MGYRHFRTHRSRTQRLVDFVYSFRKPRNQILLGVTAAGCYSYYRAHLENVPYTNRRRMIDMRREDELKLGESQFSQLKNQFRGHVLSQASPPSRRVERIGRRIARVSEQDDYDWEFVVFERAEPNAFCLPGGKIGVFTGMLDLADTDDELAAVLAHEVGHAVARHSAEQVSRMFLLIPVRLLMAFILDTYVLNDILVNLFILLPSSRRNEMEADYIGLRLMTKACYDPHGSPAIFTKLGEYAKRNPMKIPEYLSTHPADDRRITTLEGLLPEVLEEYETQCSPSVRRFSRMSAFSL</sequence>